<dbReference type="SMART" id="SM00256">
    <property type="entry name" value="FBOX"/>
    <property type="match status" value="1"/>
</dbReference>
<keyword evidence="3" id="KW-1185">Reference proteome</keyword>
<evidence type="ECO:0000259" key="1">
    <source>
        <dbReference type="PROSITE" id="PS50181"/>
    </source>
</evidence>
<dbReference type="SUPFAM" id="SSF81383">
    <property type="entry name" value="F-box domain"/>
    <property type="match status" value="1"/>
</dbReference>
<dbReference type="CDD" id="cd22160">
    <property type="entry name" value="F-box_AtFBL13-like"/>
    <property type="match status" value="1"/>
</dbReference>
<dbReference type="InterPro" id="IPR032675">
    <property type="entry name" value="LRR_dom_sf"/>
</dbReference>
<dbReference type="AlphaFoldDB" id="A0AAV2GDL1"/>
<dbReference type="InterPro" id="IPR001810">
    <property type="entry name" value="F-box_dom"/>
</dbReference>
<dbReference type="EMBL" id="OZ034821">
    <property type="protein sequence ID" value="CAL1408437.1"/>
    <property type="molecule type" value="Genomic_DNA"/>
</dbReference>
<dbReference type="PANTHER" id="PTHR31639:SF312">
    <property type="entry name" value="CYCLIN-LIKE F-BOX"/>
    <property type="match status" value="1"/>
</dbReference>
<dbReference type="Gene3D" id="3.80.10.10">
    <property type="entry name" value="Ribonuclease Inhibitor"/>
    <property type="match status" value="1"/>
</dbReference>
<dbReference type="InterPro" id="IPR055411">
    <property type="entry name" value="LRR_FXL15/At3g58940/PEG3-like"/>
</dbReference>
<evidence type="ECO:0000313" key="3">
    <source>
        <dbReference type="Proteomes" id="UP001497516"/>
    </source>
</evidence>
<dbReference type="Pfam" id="PF24758">
    <property type="entry name" value="LRR_At5g56370"/>
    <property type="match status" value="1"/>
</dbReference>
<dbReference type="InterPro" id="IPR006566">
    <property type="entry name" value="FBD"/>
</dbReference>
<dbReference type="Proteomes" id="UP001497516">
    <property type="component" value="Chromosome 8"/>
</dbReference>
<dbReference type="PROSITE" id="PS50181">
    <property type="entry name" value="FBOX"/>
    <property type="match status" value="1"/>
</dbReference>
<feature type="domain" description="F-box" evidence="1">
    <location>
        <begin position="9"/>
        <end position="57"/>
    </location>
</feature>
<dbReference type="PANTHER" id="PTHR31639">
    <property type="entry name" value="F-BOX PROTEIN-LIKE"/>
    <property type="match status" value="1"/>
</dbReference>
<name>A0AAV2GDL1_9ROSI</name>
<organism evidence="2 3">
    <name type="scientific">Linum trigynum</name>
    <dbReference type="NCBI Taxonomy" id="586398"/>
    <lineage>
        <taxon>Eukaryota</taxon>
        <taxon>Viridiplantae</taxon>
        <taxon>Streptophyta</taxon>
        <taxon>Embryophyta</taxon>
        <taxon>Tracheophyta</taxon>
        <taxon>Spermatophyta</taxon>
        <taxon>Magnoliopsida</taxon>
        <taxon>eudicotyledons</taxon>
        <taxon>Gunneridae</taxon>
        <taxon>Pentapetalae</taxon>
        <taxon>rosids</taxon>
        <taxon>fabids</taxon>
        <taxon>Malpighiales</taxon>
        <taxon>Linaceae</taxon>
        <taxon>Linum</taxon>
    </lineage>
</organism>
<dbReference type="SUPFAM" id="SSF52047">
    <property type="entry name" value="RNI-like"/>
    <property type="match status" value="1"/>
</dbReference>
<protein>
    <recommendedName>
        <fullName evidence="1">F-box domain-containing protein</fullName>
    </recommendedName>
</protein>
<reference evidence="2 3" key="1">
    <citation type="submission" date="2024-04" db="EMBL/GenBank/DDBJ databases">
        <authorList>
            <person name="Fracassetti M."/>
        </authorList>
    </citation>
    <scope>NUCLEOTIDE SEQUENCE [LARGE SCALE GENOMIC DNA]</scope>
</reference>
<proteinExistence type="predicted"/>
<dbReference type="Pfam" id="PF00646">
    <property type="entry name" value="F-box"/>
    <property type="match status" value="1"/>
</dbReference>
<accession>A0AAV2GDL1</accession>
<dbReference type="InterPro" id="IPR036047">
    <property type="entry name" value="F-box-like_dom_sf"/>
</dbReference>
<dbReference type="Pfam" id="PF08387">
    <property type="entry name" value="FBD"/>
    <property type="match status" value="1"/>
</dbReference>
<sequence length="436" mass="49507">MNLLRDSTADRISNLPGDVIERILMSLPVKNAARTSLLSRNWRHCWRSIPQLVFDRDFAPPAETEGGLYSTDANDKLMMHIQEALLGHDAPTITKFEISIPGCSWCPKVDLLMLHLSRKRVEELTLLFWGNLDHESPRLHSSLFSSAFPLKRLKLQYLVFRPPSGFVGFSKLTFLELQAVNLPSDFCENFIPRCPLLEELRILHCSAREHVFVSPSLKVLLFRSPFLKICFKHTPILSVVSVLDDQGKSSYVGTSLVKHNPRFVRLFASLPVVEHLKLGTELLLFLADGHVPYQLPTALHNLKFLEVPGILLHRLPQARDLVCLIKSAPNLKRLIVRLDDNEERAPSEVTASLQTLLGEDQHPGVCCLQHLEEFDIQGTRGTREELELVRFVVVNAPIFCRISIKHKEILFADTVSKFSNEMLIYKHIVGVINCTH</sequence>
<gene>
    <name evidence="2" type="ORF">LTRI10_LOCUS48030</name>
</gene>
<evidence type="ECO:0000313" key="2">
    <source>
        <dbReference type="EMBL" id="CAL1408437.1"/>
    </source>
</evidence>
<dbReference type="InterPro" id="IPR053781">
    <property type="entry name" value="F-box_AtFBL13-like"/>
</dbReference>